<evidence type="ECO:0000313" key="3">
    <source>
        <dbReference type="EMBL" id="GJE56441.1"/>
    </source>
</evidence>
<dbReference type="Proteomes" id="UP001055101">
    <property type="component" value="Unassembled WGS sequence"/>
</dbReference>
<dbReference type="EMBL" id="BPRA01000014">
    <property type="protein sequence ID" value="GJE56441.1"/>
    <property type="molecule type" value="Genomic_DNA"/>
</dbReference>
<feature type="domain" description="YhaN AAA" evidence="2">
    <location>
        <begin position="1"/>
        <end position="202"/>
    </location>
</feature>
<accession>A0ABQ4TN81</accession>
<dbReference type="PANTHER" id="PTHR41259:SF1">
    <property type="entry name" value="DOUBLE-STRAND BREAK REPAIR RAD50 ATPASE, PUTATIVE-RELATED"/>
    <property type="match status" value="1"/>
</dbReference>
<protein>
    <recommendedName>
        <fullName evidence="2">YhaN AAA domain-containing protein</fullName>
    </recommendedName>
</protein>
<name>A0ABQ4TN81_9HYPH</name>
<gene>
    <name evidence="3" type="ORF">EKPJFOCH_2945</name>
</gene>
<dbReference type="Gene3D" id="3.40.50.300">
    <property type="entry name" value="P-loop containing nucleotide triphosphate hydrolases"/>
    <property type="match status" value="2"/>
</dbReference>
<reference evidence="3" key="2">
    <citation type="submission" date="2021-08" db="EMBL/GenBank/DDBJ databases">
        <authorList>
            <person name="Tani A."/>
            <person name="Ola A."/>
            <person name="Ogura Y."/>
            <person name="Katsura K."/>
            <person name="Hayashi T."/>
        </authorList>
    </citation>
    <scope>NUCLEOTIDE SEQUENCE</scope>
    <source>
        <strain evidence="3">DSM 23674</strain>
    </source>
</reference>
<dbReference type="Pfam" id="PF13514">
    <property type="entry name" value="AAA_27"/>
    <property type="match status" value="1"/>
</dbReference>
<sequence>MRLKRLDLTRYGKFTDHAIDFGERVAGVPDLHVVYGPNEAGKSTTLAAFLDLIFGIGGQSPYNFLHPYPTMRIGGLLDFADGPRVFARLKRPQNSLLDGNDQAIPEAVIRADLGGIDRDAYRTMFSLDDETLEKGGESILASKGDLGELLFSAGAGLADLSRNLGNLRGEADKFYKYRARGGTLADLKARLAALKAEKEKFDTLASDYARLVATRDRAAAQYEDAIAERTRLQGRIDAILRSLNALPRLAALRSTRERLAPLAALPDAPAGWAQELPSLQKQEIELGIKLKTVADELARLGAEIDAVGIDEAALRLHDDLEWLDGLRARYATAEIDLPERRMQVRAADLAISAILARLERPDEADPRRLVLGASVVGRLRELMEARAGLDAARAAAVTEHADAGRRLTDATDTLAASGGTEAGATPDKAMAALAATVAALRGSDHAARQKRAARNRDAEQARLADRLRTLAPWQGEADALLALRCPEPATLQAWKSALETRQAAVARHAAEVERLTSEAGRLRAERDAIADTTGLVGDQEAAALRADRERAWAAHRRDLAAASADAFEAVLRQDDIVAAGRLGHMADLASLHQRGQALAVAEAALHRAKGLFAEAAQGLQALRDEIAKSVRGIATALDPETNPADLDGWLTRRTTALAAREALIAAETELRDALSDEGDAVERLAAALAGAGLAVAPGAGFSALLATAQDALDREAEVRGLRQAVAERARDLADRRRAVAQAEARDADWAAAWAETCARCWLGETGTAPDLATVREILAAIEDLTPAVDRKASLTDRIEKMTKDQEAFREHVAALADLVRIEACTPDPVDHARRIAERIREARAERDRHAVASEAAEAARARKAALDETLAIHAGRKAAMTAHFGVATLDDVGARLAEVARRDELRTQAETAEREILDGLRLSTIAEAERVLDDADRPALDAEFAELKARFDDQDRLCQELFAQRSDAVGKVEAIGGDDTVAEIEGKRRTTLLEIEDGALRYLQLRAGTAATEHGLRAYREHHRSAMMTRASDAFRTISRGAYAGLAAQPGKDAETLIALPAGGGSKQASELSKGTRFQLYLALRVAGYDEFVRARAPLPFIADDIMETFDDFRAEEAFRLLAEMAGVGQVVYLTHHRHLCDVARKISPNVRIHELPGV</sequence>
<dbReference type="InterPro" id="IPR038734">
    <property type="entry name" value="YhaN_AAA"/>
</dbReference>
<organism evidence="3 4">
    <name type="scientific">Methylobacterium thuringiense</name>
    <dbReference type="NCBI Taxonomy" id="1003091"/>
    <lineage>
        <taxon>Bacteria</taxon>
        <taxon>Pseudomonadati</taxon>
        <taxon>Pseudomonadota</taxon>
        <taxon>Alphaproteobacteria</taxon>
        <taxon>Hyphomicrobiales</taxon>
        <taxon>Methylobacteriaceae</taxon>
        <taxon>Methylobacterium</taxon>
    </lineage>
</organism>
<feature type="coiled-coil region" evidence="1">
    <location>
        <begin position="184"/>
        <end position="235"/>
    </location>
</feature>
<reference evidence="3" key="1">
    <citation type="journal article" date="2021" name="Front. Microbiol.">
        <title>Comprehensive Comparative Genomics and Phenotyping of Methylobacterium Species.</title>
        <authorList>
            <person name="Alessa O."/>
            <person name="Ogura Y."/>
            <person name="Fujitani Y."/>
            <person name="Takami H."/>
            <person name="Hayashi T."/>
            <person name="Sahin N."/>
            <person name="Tani A."/>
        </authorList>
    </citation>
    <scope>NUCLEOTIDE SEQUENCE</scope>
    <source>
        <strain evidence="3">DSM 23674</strain>
    </source>
</reference>
<dbReference type="SUPFAM" id="SSF52540">
    <property type="entry name" value="P-loop containing nucleoside triphosphate hydrolases"/>
    <property type="match status" value="1"/>
</dbReference>
<keyword evidence="1" id="KW-0175">Coiled coil</keyword>
<dbReference type="InterPro" id="IPR027417">
    <property type="entry name" value="P-loop_NTPase"/>
</dbReference>
<dbReference type="PANTHER" id="PTHR41259">
    <property type="entry name" value="DOUBLE-STRAND BREAK REPAIR RAD50 ATPASE, PUTATIVE-RELATED"/>
    <property type="match status" value="1"/>
</dbReference>
<proteinExistence type="predicted"/>
<keyword evidence="4" id="KW-1185">Reference proteome</keyword>
<comment type="caution">
    <text evidence="3">The sequence shown here is derived from an EMBL/GenBank/DDBJ whole genome shotgun (WGS) entry which is preliminary data.</text>
</comment>
<dbReference type="RefSeq" id="WP_238232287.1">
    <property type="nucleotide sequence ID" value="NZ_BPRA01000014.1"/>
</dbReference>
<evidence type="ECO:0000256" key="1">
    <source>
        <dbReference type="SAM" id="Coils"/>
    </source>
</evidence>
<evidence type="ECO:0000259" key="2">
    <source>
        <dbReference type="Pfam" id="PF13514"/>
    </source>
</evidence>
<evidence type="ECO:0000313" key="4">
    <source>
        <dbReference type="Proteomes" id="UP001055101"/>
    </source>
</evidence>